<dbReference type="Proteomes" id="UP001165378">
    <property type="component" value="Unassembled WGS sequence"/>
</dbReference>
<comment type="caution">
    <text evidence="2">The sequence shown here is derived from an EMBL/GenBank/DDBJ whole genome shotgun (WGS) entry which is preliminary data.</text>
</comment>
<evidence type="ECO:0000313" key="3">
    <source>
        <dbReference type="Proteomes" id="UP001165378"/>
    </source>
</evidence>
<accession>A0AA41U4D6</accession>
<reference evidence="2" key="1">
    <citation type="submission" date="2022-01" db="EMBL/GenBank/DDBJ databases">
        <title>Genome-Based Taxonomic Classification of the Phylum Actinobacteria.</title>
        <authorList>
            <person name="Gao Y."/>
        </authorList>
    </citation>
    <scope>NUCLEOTIDE SEQUENCE</scope>
    <source>
        <strain evidence="2">KLBMP 8922</strain>
    </source>
</reference>
<organism evidence="2 3">
    <name type="scientific">Yinghuangia soli</name>
    <dbReference type="NCBI Taxonomy" id="2908204"/>
    <lineage>
        <taxon>Bacteria</taxon>
        <taxon>Bacillati</taxon>
        <taxon>Actinomycetota</taxon>
        <taxon>Actinomycetes</taxon>
        <taxon>Kitasatosporales</taxon>
        <taxon>Streptomycetaceae</taxon>
        <taxon>Yinghuangia</taxon>
    </lineage>
</organism>
<protein>
    <submittedName>
        <fullName evidence="2">Uncharacterized protein</fullName>
    </submittedName>
</protein>
<sequence>MQLRWDWLASQITVPYVPTLGPVHPDVLSARLFAEVVEISRSGAVLPYDKDRRWADSKAERILPGPLVHTPTDTVLATSTTGRRAGVTVYHYGSGLGAADVMALAKDCARDLAMSDVRTVWFSTARPDVGSVHAVGILVNDLGGHRAAVSGGVVDLAGLPAPVRASLADLAREPENAGFAFLAEQFAAGRLNGRFLRSSNKAAWPVRSAPSESWLTRSVGRCCSRRTSASDPSFEAGASAATCGGPPQAGAAHTAPRTSWSSPNWEAPRRACT</sequence>
<keyword evidence="3" id="KW-1185">Reference proteome</keyword>
<feature type="region of interest" description="Disordered" evidence="1">
    <location>
        <begin position="227"/>
        <end position="273"/>
    </location>
</feature>
<dbReference type="EMBL" id="JAKFHA010000038">
    <property type="protein sequence ID" value="MCF2532786.1"/>
    <property type="molecule type" value="Genomic_DNA"/>
</dbReference>
<dbReference type="RefSeq" id="WP_235057556.1">
    <property type="nucleotide sequence ID" value="NZ_JAKFHA010000038.1"/>
</dbReference>
<name>A0AA41U4D6_9ACTN</name>
<proteinExistence type="predicted"/>
<gene>
    <name evidence="2" type="ORF">LZ495_37015</name>
</gene>
<evidence type="ECO:0000313" key="2">
    <source>
        <dbReference type="EMBL" id="MCF2532786.1"/>
    </source>
</evidence>
<dbReference type="AlphaFoldDB" id="A0AA41U4D6"/>
<evidence type="ECO:0000256" key="1">
    <source>
        <dbReference type="SAM" id="MobiDB-lite"/>
    </source>
</evidence>